<feature type="compositionally biased region" description="Basic and acidic residues" evidence="1">
    <location>
        <begin position="176"/>
        <end position="191"/>
    </location>
</feature>
<sequence length="191" mass="21100">MTNLYTVRVLATDPLRRHLRLRVTAINPDVWSDADPLPDDVSFFLCDLEENGAILALLTEGDDGDGDEEAALDPDADEFDDRFVERAERLVTRNSPFTEEAEWRLWEGAGGEIRLPGEMPFHEMPAEDAAKVTFLEGACPGADYDLTVTDSRFAAPFAAGDWWPTPSFPRCPCHSDTADRGAGRPADRTAT</sequence>
<reference evidence="2 3" key="1">
    <citation type="submission" date="2017-09" db="EMBL/GenBank/DDBJ databases">
        <authorList>
            <person name="Ehlers B."/>
            <person name="Leendertz F.H."/>
        </authorList>
    </citation>
    <scope>NUCLEOTIDE SEQUENCE [LARGE SCALE GENOMIC DNA]</scope>
    <source>
        <strain evidence="2 3">CGMCC 4.7095</strain>
    </source>
</reference>
<protein>
    <submittedName>
        <fullName evidence="2">Uncharacterized protein</fullName>
    </submittedName>
</protein>
<accession>A0A286DSI2</accession>
<dbReference type="RefSeq" id="WP_097230140.1">
    <property type="nucleotide sequence ID" value="NZ_OCNE01000003.1"/>
</dbReference>
<name>A0A286DSI2_9ACTN</name>
<proteinExistence type="predicted"/>
<dbReference type="OrthoDB" id="3907951at2"/>
<organism evidence="2 3">
    <name type="scientific">Streptomyces zhaozhouensis</name>
    <dbReference type="NCBI Taxonomy" id="1300267"/>
    <lineage>
        <taxon>Bacteria</taxon>
        <taxon>Bacillati</taxon>
        <taxon>Actinomycetota</taxon>
        <taxon>Actinomycetes</taxon>
        <taxon>Kitasatosporales</taxon>
        <taxon>Streptomycetaceae</taxon>
        <taxon>Streptomyces</taxon>
    </lineage>
</organism>
<feature type="region of interest" description="Disordered" evidence="1">
    <location>
        <begin position="169"/>
        <end position="191"/>
    </location>
</feature>
<dbReference type="EMBL" id="OCNE01000003">
    <property type="protein sequence ID" value="SOD61605.1"/>
    <property type="molecule type" value="Genomic_DNA"/>
</dbReference>
<dbReference type="Proteomes" id="UP000219072">
    <property type="component" value="Unassembled WGS sequence"/>
</dbReference>
<gene>
    <name evidence="2" type="ORF">SAMN06297387_103257</name>
</gene>
<evidence type="ECO:0000256" key="1">
    <source>
        <dbReference type="SAM" id="MobiDB-lite"/>
    </source>
</evidence>
<evidence type="ECO:0000313" key="3">
    <source>
        <dbReference type="Proteomes" id="UP000219072"/>
    </source>
</evidence>
<evidence type="ECO:0000313" key="2">
    <source>
        <dbReference type="EMBL" id="SOD61605.1"/>
    </source>
</evidence>
<dbReference type="AlphaFoldDB" id="A0A286DSI2"/>
<keyword evidence="3" id="KW-1185">Reference proteome</keyword>